<sequence length="211" mass="22809">MLRAVASRHSAGVPPLVQLCRNFRSTLNARATGVSEGAKAAAGKTTKPNAAAAENPLAPESAPANPLGTLMFPWERTVLDGERATKTTMWGKAYWAVFSAAFLLVVYNRASDYYKEKNFVEDPEVVAKKKQRLKASVQGALDGQSFVASSGDDDPFDGLTPEEITAMVEKEAGKSGDVFEGMSPEEINAYMAKQQTLNKAEQQTAAYSRRL</sequence>
<dbReference type="EMBL" id="HBFA01008979">
    <property type="protein sequence ID" value="CAD8657008.1"/>
    <property type="molecule type" value="Transcribed_RNA"/>
</dbReference>
<gene>
    <name evidence="2" type="ORF">POBO1169_LOCUS4725</name>
</gene>
<protein>
    <submittedName>
        <fullName evidence="2">Uncharacterized protein</fullName>
    </submittedName>
</protein>
<name>A0A7S0N3F9_9CHLO</name>
<reference evidence="2" key="1">
    <citation type="submission" date="2021-01" db="EMBL/GenBank/DDBJ databases">
        <authorList>
            <person name="Corre E."/>
            <person name="Pelletier E."/>
            <person name="Niang G."/>
            <person name="Scheremetjew M."/>
            <person name="Finn R."/>
            <person name="Kale V."/>
            <person name="Holt S."/>
            <person name="Cochrane G."/>
            <person name="Meng A."/>
            <person name="Brown T."/>
            <person name="Cohen L."/>
        </authorList>
    </citation>
    <scope>NUCLEOTIDE SEQUENCE</scope>
    <source>
        <strain evidence="2">CCMP722</strain>
    </source>
</reference>
<dbReference type="AlphaFoldDB" id="A0A7S0N3F9"/>
<proteinExistence type="predicted"/>
<organism evidence="2">
    <name type="scientific">Pyramimonas obovata</name>
    <dbReference type="NCBI Taxonomy" id="1411642"/>
    <lineage>
        <taxon>Eukaryota</taxon>
        <taxon>Viridiplantae</taxon>
        <taxon>Chlorophyta</taxon>
        <taxon>Pyramimonadophyceae</taxon>
        <taxon>Pyramimonadales</taxon>
        <taxon>Pyramimonadaceae</taxon>
        <taxon>Pyramimonas</taxon>
        <taxon>Pyramimonas incertae sedis</taxon>
    </lineage>
</organism>
<feature type="region of interest" description="Disordered" evidence="1">
    <location>
        <begin position="34"/>
        <end position="64"/>
    </location>
</feature>
<feature type="compositionally biased region" description="Low complexity" evidence="1">
    <location>
        <begin position="37"/>
        <end position="64"/>
    </location>
</feature>
<evidence type="ECO:0000313" key="2">
    <source>
        <dbReference type="EMBL" id="CAD8657008.1"/>
    </source>
</evidence>
<accession>A0A7S0N3F9</accession>
<evidence type="ECO:0000256" key="1">
    <source>
        <dbReference type="SAM" id="MobiDB-lite"/>
    </source>
</evidence>